<accession>A0A6J5KVW9</accession>
<name>A0A6J5KVW9_9CAUD</name>
<evidence type="ECO:0000313" key="1">
    <source>
        <dbReference type="EMBL" id="CAB4126658.1"/>
    </source>
</evidence>
<protein>
    <recommendedName>
        <fullName evidence="2">Major capsid protein</fullName>
    </recommendedName>
</protein>
<sequence>MSFQIETSRVVQFGQNFYQLAQQKGSRLRNCVMVDNSVTGKRMSMEQIGATAAVRRTSRHGDTPLISTPHSRRWINLGTYEWADLVDQIDKLQTITDPTSIYATNAASAFGRAMDDEIIAAATATATTGEEAGSTVSFPSGNIIAVNSWKYGTGSGNAGLTIAKLIEAKVLFDGAEAGIEPDEPRYIACSGKQIANLLSTTEVTSEDYASVKALVEGRVDKFMGFNFIRTERLGTDASGYRKVLAWVKSGIGLAVQKEPVARIGERADKKYAIQVYSEMSLGASRLEEAKVAQILCLES</sequence>
<dbReference type="InterPro" id="IPR045565">
    <property type="entry name" value="Phage_capsid_2"/>
</dbReference>
<dbReference type="EMBL" id="LR796203">
    <property type="protein sequence ID" value="CAB4126658.1"/>
    <property type="molecule type" value="Genomic_DNA"/>
</dbReference>
<proteinExistence type="predicted"/>
<organism evidence="1">
    <name type="scientific">uncultured Caudovirales phage</name>
    <dbReference type="NCBI Taxonomy" id="2100421"/>
    <lineage>
        <taxon>Viruses</taxon>
        <taxon>Duplodnaviria</taxon>
        <taxon>Heunggongvirae</taxon>
        <taxon>Uroviricota</taxon>
        <taxon>Caudoviricetes</taxon>
        <taxon>Peduoviridae</taxon>
        <taxon>Maltschvirus</taxon>
        <taxon>Maltschvirus maltsch</taxon>
    </lineage>
</organism>
<reference evidence="1" key="1">
    <citation type="submission" date="2020-04" db="EMBL/GenBank/DDBJ databases">
        <authorList>
            <person name="Chiriac C."/>
            <person name="Salcher M."/>
            <person name="Ghai R."/>
            <person name="Kavagutti S V."/>
        </authorList>
    </citation>
    <scope>NUCLEOTIDE SEQUENCE</scope>
</reference>
<gene>
    <name evidence="1" type="ORF">UFOVP78_6</name>
</gene>
<dbReference type="Pfam" id="PF19821">
    <property type="entry name" value="Phage_capsid_2"/>
    <property type="match status" value="1"/>
</dbReference>
<evidence type="ECO:0008006" key="2">
    <source>
        <dbReference type="Google" id="ProtNLM"/>
    </source>
</evidence>